<dbReference type="PANTHER" id="PTHR43668:SF2">
    <property type="entry name" value="ALLANTOINASE"/>
    <property type="match status" value="1"/>
</dbReference>
<dbReference type="Gene3D" id="2.30.40.10">
    <property type="entry name" value="Urease, subunit C, domain 1"/>
    <property type="match status" value="1"/>
</dbReference>
<name>X1CE47_9ZZZZ</name>
<comment type="caution">
    <text evidence="2">The sequence shown here is derived from an EMBL/GenBank/DDBJ whole genome shotgun (WGS) entry which is preliminary data.</text>
</comment>
<evidence type="ECO:0000259" key="1">
    <source>
        <dbReference type="Pfam" id="PF01979"/>
    </source>
</evidence>
<reference evidence="2" key="1">
    <citation type="journal article" date="2014" name="Front. Microbiol.">
        <title>High frequency of phylogenetically diverse reductive dehalogenase-homologous genes in deep subseafloor sedimentary metagenomes.</title>
        <authorList>
            <person name="Kawai M."/>
            <person name="Futagami T."/>
            <person name="Toyoda A."/>
            <person name="Takaki Y."/>
            <person name="Nishi S."/>
            <person name="Hori S."/>
            <person name="Arai W."/>
            <person name="Tsubouchi T."/>
            <person name="Morono Y."/>
            <person name="Uchiyama I."/>
            <person name="Ito T."/>
            <person name="Fujiyama A."/>
            <person name="Inagaki F."/>
            <person name="Takami H."/>
        </authorList>
    </citation>
    <scope>NUCLEOTIDE SEQUENCE</scope>
    <source>
        <strain evidence="2">Expedition CK06-06</strain>
    </source>
</reference>
<feature type="non-terminal residue" evidence="2">
    <location>
        <position position="1"/>
    </location>
</feature>
<dbReference type="GO" id="GO:0004038">
    <property type="term" value="F:allantoinase activity"/>
    <property type="evidence" value="ECO:0007669"/>
    <property type="project" value="TreeGrafter"/>
</dbReference>
<dbReference type="Pfam" id="PF01979">
    <property type="entry name" value="Amidohydro_1"/>
    <property type="match status" value="1"/>
</dbReference>
<accession>X1CE47</accession>
<dbReference type="Gene3D" id="3.20.20.140">
    <property type="entry name" value="Metal-dependent hydrolases"/>
    <property type="match status" value="1"/>
</dbReference>
<dbReference type="InterPro" id="IPR050138">
    <property type="entry name" value="DHOase/Allantoinase_Hydrolase"/>
</dbReference>
<dbReference type="EMBL" id="BART01024630">
    <property type="protein sequence ID" value="GAG91402.1"/>
    <property type="molecule type" value="Genomic_DNA"/>
</dbReference>
<dbReference type="InterPro" id="IPR032466">
    <property type="entry name" value="Metal_Hydrolase"/>
</dbReference>
<dbReference type="SUPFAM" id="SSF51338">
    <property type="entry name" value="Composite domain of metallo-dependent hydrolases"/>
    <property type="match status" value="1"/>
</dbReference>
<protein>
    <recommendedName>
        <fullName evidence="1">Amidohydrolase-related domain-containing protein</fullName>
    </recommendedName>
</protein>
<dbReference type="GO" id="GO:0006145">
    <property type="term" value="P:purine nucleobase catabolic process"/>
    <property type="evidence" value="ECO:0007669"/>
    <property type="project" value="TreeGrafter"/>
</dbReference>
<gene>
    <name evidence="2" type="ORF">S01H4_44420</name>
</gene>
<proteinExistence type="predicted"/>
<dbReference type="InterPro" id="IPR006680">
    <property type="entry name" value="Amidohydro-rel"/>
</dbReference>
<feature type="domain" description="Amidohydrolase-related" evidence="1">
    <location>
        <begin position="20"/>
        <end position="281"/>
    </location>
</feature>
<dbReference type="GO" id="GO:0005737">
    <property type="term" value="C:cytoplasm"/>
    <property type="evidence" value="ECO:0007669"/>
    <property type="project" value="TreeGrafter"/>
</dbReference>
<dbReference type="AlphaFoldDB" id="X1CE47"/>
<feature type="non-terminal residue" evidence="2">
    <location>
        <position position="282"/>
    </location>
</feature>
<organism evidence="2">
    <name type="scientific">marine sediment metagenome</name>
    <dbReference type="NCBI Taxonomy" id="412755"/>
    <lineage>
        <taxon>unclassified sequences</taxon>
        <taxon>metagenomes</taxon>
        <taxon>ecological metagenomes</taxon>
    </lineage>
</organism>
<dbReference type="SUPFAM" id="SSF51556">
    <property type="entry name" value="Metallo-dependent hydrolases"/>
    <property type="match status" value="1"/>
</dbReference>
<evidence type="ECO:0000313" key="2">
    <source>
        <dbReference type="EMBL" id="GAG91402.1"/>
    </source>
</evidence>
<dbReference type="InterPro" id="IPR011059">
    <property type="entry name" value="Metal-dep_hydrolase_composite"/>
</dbReference>
<dbReference type="PANTHER" id="PTHR43668">
    <property type="entry name" value="ALLANTOINASE"/>
    <property type="match status" value="1"/>
</dbReference>
<sequence length="282" mass="30334">IGIDNSLPDGDIVVDLEGKLVMPGIIDNHVHFGSSVGDPDREDYVSGTKAAAASGITMISDMPTGVPGVLNADLFEEKISMAEEHSYIDFALYGGAGSDNNDALQGMADAGCVAFKTYMVGSSGYSCGNDGDILKLLKAAAKTGVVTGWHSENGLLIDPLIEKLKAEGRIDPMAHIESRPNYTEYEAISKLIIFNRIAGAKLHIIHLSTKEGLELIRMARSEGMSITTETCPHYLLATSEYMEKVGPFAKIIPPLRSEEDRQAMWRGLADGTIDYICSDHAP</sequence>